<organism evidence="1 2">
    <name type="scientific">Phytophthora rubi</name>
    <dbReference type="NCBI Taxonomy" id="129364"/>
    <lineage>
        <taxon>Eukaryota</taxon>
        <taxon>Sar</taxon>
        <taxon>Stramenopiles</taxon>
        <taxon>Oomycota</taxon>
        <taxon>Peronosporomycetes</taxon>
        <taxon>Peronosporales</taxon>
        <taxon>Peronosporaceae</taxon>
        <taxon>Phytophthora</taxon>
    </lineage>
</organism>
<evidence type="ECO:0000313" key="2">
    <source>
        <dbReference type="Proteomes" id="UP000429607"/>
    </source>
</evidence>
<protein>
    <submittedName>
        <fullName evidence="1">Uncharacterized protein</fullName>
    </submittedName>
</protein>
<reference evidence="1 2" key="1">
    <citation type="submission" date="2018-09" db="EMBL/GenBank/DDBJ databases">
        <title>Genomic investigation of the strawberry pathogen Phytophthora fragariae indicates pathogenicity is determined by transcriptional variation in three key races.</title>
        <authorList>
            <person name="Adams T.M."/>
            <person name="Armitage A.D."/>
            <person name="Sobczyk M.K."/>
            <person name="Bates H.J."/>
            <person name="Dunwell J.M."/>
            <person name="Nellist C.F."/>
            <person name="Harrison R.J."/>
        </authorList>
    </citation>
    <scope>NUCLEOTIDE SEQUENCE [LARGE SCALE GENOMIC DNA]</scope>
    <source>
        <strain evidence="1 2">SCRP249</strain>
    </source>
</reference>
<dbReference type="Proteomes" id="UP000429607">
    <property type="component" value="Unassembled WGS sequence"/>
</dbReference>
<gene>
    <name evidence="1" type="ORF">PR001_g33901</name>
</gene>
<evidence type="ECO:0000313" key="1">
    <source>
        <dbReference type="EMBL" id="KAE8951037.1"/>
    </source>
</evidence>
<accession>A0A6A3G315</accession>
<sequence length="41" mass="4464">MESVEQSTEPAPRKQVRWGTVSVLEFRVGYNASTVPESGGP</sequence>
<dbReference type="EMBL" id="QXFV01013230">
    <property type="protein sequence ID" value="KAE8951037.1"/>
    <property type="molecule type" value="Genomic_DNA"/>
</dbReference>
<proteinExistence type="predicted"/>
<feature type="non-terminal residue" evidence="1">
    <location>
        <position position="41"/>
    </location>
</feature>
<name>A0A6A3G315_9STRA</name>
<dbReference type="AlphaFoldDB" id="A0A6A3G315"/>
<comment type="caution">
    <text evidence="1">The sequence shown here is derived from an EMBL/GenBank/DDBJ whole genome shotgun (WGS) entry which is preliminary data.</text>
</comment>